<dbReference type="PROSITE" id="PS50039">
    <property type="entry name" value="FORK_HEAD_3"/>
    <property type="match status" value="1"/>
</dbReference>
<feature type="region of interest" description="Disordered" evidence="7">
    <location>
        <begin position="437"/>
        <end position="612"/>
    </location>
</feature>
<protein>
    <submittedName>
        <fullName evidence="10">Forkhead transcription factor Fkh1/2</fullName>
    </submittedName>
</protein>
<dbReference type="EMBL" id="LASV01000332">
    <property type="protein sequence ID" value="KKA19639.1"/>
    <property type="molecule type" value="Genomic_DNA"/>
</dbReference>
<evidence type="ECO:0000313" key="10">
    <source>
        <dbReference type="EMBL" id="KKA19639.1"/>
    </source>
</evidence>
<feature type="compositionally biased region" description="Low complexity" evidence="7">
    <location>
        <begin position="261"/>
        <end position="286"/>
    </location>
</feature>
<feature type="domain" description="Fork-head" evidence="9">
    <location>
        <begin position="348"/>
        <end position="442"/>
    </location>
</feature>
<keyword evidence="3 6" id="KW-0238">DNA-binding</keyword>
<comment type="subcellular location">
    <subcellularLocation>
        <location evidence="1 6">Nucleus</location>
    </subcellularLocation>
</comment>
<feature type="compositionally biased region" description="Low complexity" evidence="7">
    <location>
        <begin position="504"/>
        <end position="515"/>
    </location>
</feature>
<dbReference type="OrthoDB" id="5954824at2759"/>
<dbReference type="SUPFAM" id="SSF46785">
    <property type="entry name" value="Winged helix' DNA-binding domain"/>
    <property type="match status" value="1"/>
</dbReference>
<feature type="compositionally biased region" description="Polar residues" evidence="7">
    <location>
        <begin position="489"/>
        <end position="501"/>
    </location>
</feature>
<feature type="compositionally biased region" description="Low complexity" evidence="7">
    <location>
        <begin position="465"/>
        <end position="484"/>
    </location>
</feature>
<dbReference type="InterPro" id="IPR018122">
    <property type="entry name" value="TF_fork_head_CS_1"/>
</dbReference>
<dbReference type="RefSeq" id="XP_013326251.1">
    <property type="nucleotide sequence ID" value="XM_013470797.1"/>
</dbReference>
<dbReference type="GO" id="GO:0000981">
    <property type="term" value="F:DNA-binding transcription factor activity, RNA polymerase II-specific"/>
    <property type="evidence" value="ECO:0007669"/>
    <property type="project" value="TreeGrafter"/>
</dbReference>
<reference evidence="10 11" key="1">
    <citation type="submission" date="2015-04" db="EMBL/GenBank/DDBJ databases">
        <authorList>
            <person name="Heijne W.H."/>
            <person name="Fedorova N.D."/>
            <person name="Nierman W.C."/>
            <person name="Vollebregt A.W."/>
            <person name="Zhao Z."/>
            <person name="Wu L."/>
            <person name="Kumar M."/>
            <person name="Stam H."/>
            <person name="van den Berg M.A."/>
            <person name="Pel H.J."/>
        </authorList>
    </citation>
    <scope>NUCLEOTIDE SEQUENCE [LARGE SCALE GENOMIC DNA]</scope>
    <source>
        <strain evidence="10 11">CBS 393.64</strain>
    </source>
</reference>
<sequence length="735" mass="79831">MPVSSRRRTRRRDIQLHDSSDAEGPDSSPSRPSTKRRKVESRPSPPPRQVKTPEPPSDDDPDDSSPDNELSANQDLVDSVIASLKVSPEEVNVLRDHSNAKSENKRSVRAYAKIAGRDWTYYVKTLHVNIGRPPDRDQKLDEQSSPVTIAARALPEIHVDLGPSKFVSRLHAEIFFDGEGSGSWRLRVNGRNGVRVNNVMLKRGSDAVLNCGDIIEIANTQMMFVTPGDKATIHPSFIERAQRLAAGEELSWDGSQHAHPSHNSQSGQNQNGNGHAATTTTTASSSGKPSLAPAPQFLKQRQVTPPPRSPDTNSGGASTKQSPLYNRGMMMESTEEIDYSKDSAKDLKPPYSYATMIAQAIFSSEEEKLTLNSIYQFIMDKYAFYRHSNSGWQNSIRHNLSLNKAFQKVPRRTDEPGKGMKWQIAPEHRQEYWKKHLRKTNQSSAPSSPATKDGGKSSSRANGQNTSNNSSNSTNSTNNHSNNHYESVFSASSSAAKTSPQGPSPAFSSFSVAPVEAYTPERGSRASQAGQDLPRNNNTDYDSPLPSRSQNNNNNSTGRAYGLSDNAAGSPPVLSSSYYDEGQSSMITPAPQRQQPRLPPPSTAQIPSKFMPMSSPAQFWKFADIGSTPARPVPDMSPLKGSVGGDGDSLMPSSSPPPPNLGSPSKPGTTSGRTLGPLKREDDDSRETNGSNKALDDDDDEEGFDLARGFQPIGSYQRQLSNAARANAASATSAT</sequence>
<dbReference type="Pfam" id="PF00250">
    <property type="entry name" value="Forkhead"/>
    <property type="match status" value="1"/>
</dbReference>
<dbReference type="PROSITE" id="PS00657">
    <property type="entry name" value="FORK_HEAD_1"/>
    <property type="match status" value="1"/>
</dbReference>
<dbReference type="FunFam" id="2.60.200.20:FF:000039">
    <property type="entry name" value="Forkhead transcription factor Fkh1/2"/>
    <property type="match status" value="1"/>
</dbReference>
<proteinExistence type="predicted"/>
<keyword evidence="11" id="KW-1185">Reference proteome</keyword>
<dbReference type="InterPro" id="IPR001766">
    <property type="entry name" value="Fork_head_dom"/>
</dbReference>
<dbReference type="InterPro" id="IPR000253">
    <property type="entry name" value="FHA_dom"/>
</dbReference>
<evidence type="ECO:0000256" key="5">
    <source>
        <dbReference type="ARBA" id="ARBA00023242"/>
    </source>
</evidence>
<comment type="caution">
    <text evidence="10">The sequence shown here is derived from an EMBL/GenBank/DDBJ whole genome shotgun (WGS) entry which is preliminary data.</text>
</comment>
<dbReference type="CDD" id="cd22701">
    <property type="entry name" value="FHA_FKH1-like"/>
    <property type="match status" value="1"/>
</dbReference>
<evidence type="ECO:0000256" key="7">
    <source>
        <dbReference type="SAM" id="MobiDB-lite"/>
    </source>
</evidence>
<feature type="compositionally biased region" description="Acidic residues" evidence="7">
    <location>
        <begin position="56"/>
        <end position="66"/>
    </location>
</feature>
<dbReference type="STRING" id="1408163.A0A0F4YN39"/>
<dbReference type="PRINTS" id="PR00053">
    <property type="entry name" value="FORKHEAD"/>
</dbReference>
<keyword evidence="5 6" id="KW-0539">Nucleus</keyword>
<feature type="DNA-binding region" description="Fork-head" evidence="6">
    <location>
        <begin position="348"/>
        <end position="442"/>
    </location>
</feature>
<name>A0A0F4YN39_RASE3</name>
<accession>A0A0F4YN39</accession>
<dbReference type="PROSITE" id="PS00658">
    <property type="entry name" value="FORK_HEAD_2"/>
    <property type="match status" value="1"/>
</dbReference>
<evidence type="ECO:0000259" key="9">
    <source>
        <dbReference type="PROSITE" id="PS50039"/>
    </source>
</evidence>
<keyword evidence="4" id="KW-0804">Transcription</keyword>
<dbReference type="SMART" id="SM00339">
    <property type="entry name" value="FH"/>
    <property type="match status" value="1"/>
</dbReference>
<dbReference type="Gene3D" id="1.10.10.10">
    <property type="entry name" value="Winged helix-like DNA-binding domain superfamily/Winged helix DNA-binding domain"/>
    <property type="match status" value="1"/>
</dbReference>
<dbReference type="InterPro" id="IPR008984">
    <property type="entry name" value="SMAD_FHA_dom_sf"/>
</dbReference>
<evidence type="ECO:0000313" key="11">
    <source>
        <dbReference type="Proteomes" id="UP000053958"/>
    </source>
</evidence>
<dbReference type="SUPFAM" id="SSF49879">
    <property type="entry name" value="SMAD/FHA domain"/>
    <property type="match status" value="1"/>
</dbReference>
<dbReference type="PROSITE" id="PS50006">
    <property type="entry name" value="FHA_DOMAIN"/>
    <property type="match status" value="1"/>
</dbReference>
<dbReference type="PANTHER" id="PTHR45881">
    <property type="entry name" value="CHECKPOINT SUPPRESSOR 1-LIKE, ISOFORM A-RELATED"/>
    <property type="match status" value="1"/>
</dbReference>
<feature type="domain" description="FHA" evidence="8">
    <location>
        <begin position="128"/>
        <end position="201"/>
    </location>
</feature>
<feature type="compositionally biased region" description="Basic residues" evidence="7">
    <location>
        <begin position="1"/>
        <end position="11"/>
    </location>
</feature>
<dbReference type="PANTHER" id="PTHR45881:SF1">
    <property type="entry name" value="FORK HEAD PROTEIN HOMOLOG 2"/>
    <property type="match status" value="1"/>
</dbReference>
<dbReference type="GO" id="GO:0005634">
    <property type="term" value="C:nucleus"/>
    <property type="evidence" value="ECO:0007669"/>
    <property type="project" value="UniProtKB-SubCell"/>
</dbReference>
<dbReference type="InterPro" id="IPR030456">
    <property type="entry name" value="TF_fork_head_CS_2"/>
</dbReference>
<dbReference type="SMART" id="SM00240">
    <property type="entry name" value="FHA"/>
    <property type="match status" value="1"/>
</dbReference>
<evidence type="ECO:0000256" key="3">
    <source>
        <dbReference type="ARBA" id="ARBA00023125"/>
    </source>
</evidence>
<evidence type="ECO:0000256" key="1">
    <source>
        <dbReference type="ARBA" id="ARBA00004123"/>
    </source>
</evidence>
<feature type="compositionally biased region" description="Polar residues" evidence="7">
    <location>
        <begin position="310"/>
        <end position="324"/>
    </location>
</feature>
<feature type="region of interest" description="Disordered" evidence="7">
    <location>
        <begin position="1"/>
        <end position="71"/>
    </location>
</feature>
<feature type="region of interest" description="Disordered" evidence="7">
    <location>
        <begin position="251"/>
        <end position="327"/>
    </location>
</feature>
<dbReference type="Proteomes" id="UP000053958">
    <property type="component" value="Unassembled WGS sequence"/>
</dbReference>
<feature type="region of interest" description="Disordered" evidence="7">
    <location>
        <begin position="625"/>
        <end position="710"/>
    </location>
</feature>
<organism evidence="10 11">
    <name type="scientific">Rasamsonia emersonii (strain ATCC 16479 / CBS 393.64 / IMI 116815)</name>
    <dbReference type="NCBI Taxonomy" id="1408163"/>
    <lineage>
        <taxon>Eukaryota</taxon>
        <taxon>Fungi</taxon>
        <taxon>Dikarya</taxon>
        <taxon>Ascomycota</taxon>
        <taxon>Pezizomycotina</taxon>
        <taxon>Eurotiomycetes</taxon>
        <taxon>Eurotiomycetidae</taxon>
        <taxon>Eurotiales</taxon>
        <taxon>Trichocomaceae</taxon>
        <taxon>Rasamsonia</taxon>
    </lineage>
</organism>
<dbReference type="InterPro" id="IPR036388">
    <property type="entry name" value="WH-like_DNA-bd_sf"/>
</dbReference>
<evidence type="ECO:0000259" key="8">
    <source>
        <dbReference type="PROSITE" id="PS50006"/>
    </source>
</evidence>
<dbReference type="GO" id="GO:0045893">
    <property type="term" value="P:positive regulation of DNA-templated transcription"/>
    <property type="evidence" value="ECO:0007669"/>
    <property type="project" value="UniProtKB-ARBA"/>
</dbReference>
<evidence type="ECO:0000256" key="6">
    <source>
        <dbReference type="PROSITE-ProRule" id="PRU00089"/>
    </source>
</evidence>
<gene>
    <name evidence="10" type="ORF">T310_6390</name>
</gene>
<dbReference type="GO" id="GO:0000978">
    <property type="term" value="F:RNA polymerase II cis-regulatory region sequence-specific DNA binding"/>
    <property type="evidence" value="ECO:0007669"/>
    <property type="project" value="TreeGrafter"/>
</dbReference>
<dbReference type="CDD" id="cd00059">
    <property type="entry name" value="FH_FOX"/>
    <property type="match status" value="1"/>
</dbReference>
<dbReference type="Gene3D" id="2.60.200.20">
    <property type="match status" value="1"/>
</dbReference>
<feature type="compositionally biased region" description="Polar residues" evidence="7">
    <location>
        <begin position="525"/>
        <end position="558"/>
    </location>
</feature>
<evidence type="ECO:0000256" key="2">
    <source>
        <dbReference type="ARBA" id="ARBA00023015"/>
    </source>
</evidence>
<feature type="compositionally biased region" description="Basic and acidic residues" evidence="7">
    <location>
        <begin position="678"/>
        <end position="687"/>
    </location>
</feature>
<evidence type="ECO:0000256" key="4">
    <source>
        <dbReference type="ARBA" id="ARBA00023163"/>
    </source>
</evidence>
<dbReference type="AlphaFoldDB" id="A0A0F4YN39"/>
<feature type="compositionally biased region" description="Polar residues" evidence="7">
    <location>
        <begin position="440"/>
        <end position="464"/>
    </location>
</feature>
<keyword evidence="2" id="KW-0805">Transcription regulation</keyword>
<dbReference type="InterPro" id="IPR036390">
    <property type="entry name" value="WH_DNA-bd_sf"/>
</dbReference>
<dbReference type="Pfam" id="PF00498">
    <property type="entry name" value="FHA"/>
    <property type="match status" value="1"/>
</dbReference>
<dbReference type="GeneID" id="25318692"/>
<feature type="compositionally biased region" description="Polar residues" evidence="7">
    <location>
        <begin position="573"/>
        <end position="587"/>
    </location>
</feature>
<dbReference type="FunFam" id="1.10.10.10:FF:000030">
    <property type="entry name" value="Forkhead box protein K2"/>
    <property type="match status" value="1"/>
</dbReference>